<dbReference type="RefSeq" id="WP_061134033.1">
    <property type="nucleotide sequence ID" value="NZ_FCNX02000003.1"/>
</dbReference>
<sequence>MRLVQGYFELAVEALEPALARCRSAEFPIYVSRIASFLAAALASIGRIDDALPLINEAIQHSAVTNLRFSNSLVLSNCGRVCHLAGQHSEALAHARDAIDVARACGERGNEGWAECLLRELVSNGADSLAGIQDARGYYGAALTIAEGLGMLPLQAQCLYGLSRLHNTTGKGSFAEQLAAQATALCPETGMKLLLG</sequence>
<gene>
    <name evidence="1" type="ORF">AWB77_01807</name>
</gene>
<organism evidence="1 2">
    <name type="scientific">Caballeronia fortuita</name>
    <dbReference type="NCBI Taxonomy" id="1777138"/>
    <lineage>
        <taxon>Bacteria</taxon>
        <taxon>Pseudomonadati</taxon>
        <taxon>Pseudomonadota</taxon>
        <taxon>Betaproteobacteria</taxon>
        <taxon>Burkholderiales</taxon>
        <taxon>Burkholderiaceae</taxon>
        <taxon>Caballeronia</taxon>
    </lineage>
</organism>
<dbReference type="STRING" id="1777138.AWB77_01807"/>
<dbReference type="Gene3D" id="1.25.40.10">
    <property type="entry name" value="Tetratricopeptide repeat domain"/>
    <property type="match status" value="1"/>
</dbReference>
<dbReference type="Proteomes" id="UP000054903">
    <property type="component" value="Unassembled WGS sequence"/>
</dbReference>
<evidence type="ECO:0008006" key="3">
    <source>
        <dbReference type="Google" id="ProtNLM"/>
    </source>
</evidence>
<comment type="caution">
    <text evidence="1">The sequence shown here is derived from an EMBL/GenBank/DDBJ whole genome shotgun (WGS) entry which is preliminary data.</text>
</comment>
<dbReference type="SUPFAM" id="SSF48452">
    <property type="entry name" value="TPR-like"/>
    <property type="match status" value="2"/>
</dbReference>
<keyword evidence="2" id="KW-1185">Reference proteome</keyword>
<dbReference type="Pfam" id="PF13424">
    <property type="entry name" value="TPR_12"/>
    <property type="match status" value="1"/>
</dbReference>
<dbReference type="AlphaFoldDB" id="A0A158AHL5"/>
<reference evidence="1" key="1">
    <citation type="submission" date="2016-01" db="EMBL/GenBank/DDBJ databases">
        <authorList>
            <person name="Peeters C."/>
        </authorList>
    </citation>
    <scope>NUCLEOTIDE SEQUENCE</scope>
    <source>
        <strain evidence="1">LMG 29320</strain>
    </source>
</reference>
<evidence type="ECO:0000313" key="2">
    <source>
        <dbReference type="Proteomes" id="UP000054903"/>
    </source>
</evidence>
<evidence type="ECO:0000313" key="1">
    <source>
        <dbReference type="EMBL" id="SAK57260.1"/>
    </source>
</evidence>
<name>A0A158AHL5_9BURK</name>
<proteinExistence type="predicted"/>
<dbReference type="EMBL" id="FCNX02000003">
    <property type="protein sequence ID" value="SAK57260.1"/>
    <property type="molecule type" value="Genomic_DNA"/>
</dbReference>
<dbReference type="OrthoDB" id="9758570at2"/>
<accession>A0A158AHL5</accession>
<dbReference type="InterPro" id="IPR011990">
    <property type="entry name" value="TPR-like_helical_dom_sf"/>
</dbReference>
<protein>
    <recommendedName>
        <fullName evidence="3">Tetratricopeptide repeat protein</fullName>
    </recommendedName>
</protein>